<reference evidence="1 2" key="1">
    <citation type="submission" date="2019-08" db="EMBL/GenBank/DDBJ databases">
        <title>Professor.</title>
        <authorList>
            <person name="Park J.S."/>
        </authorList>
    </citation>
    <scope>NUCLEOTIDE SEQUENCE [LARGE SCALE GENOMIC DNA]</scope>
    <source>
        <strain evidence="1 2">176CP5-101</strain>
    </source>
</reference>
<accession>A0A5C8V4D9</accession>
<gene>
    <name evidence="1" type="ORF">FVB32_15365</name>
</gene>
<dbReference type="EMBL" id="VRUR01000002">
    <property type="protein sequence ID" value="TXN35939.1"/>
    <property type="molecule type" value="Genomic_DNA"/>
</dbReference>
<dbReference type="InterPro" id="IPR025345">
    <property type="entry name" value="DUF4249"/>
</dbReference>
<protein>
    <submittedName>
        <fullName evidence="1">DUF4249 domain-containing protein</fullName>
    </submittedName>
</protein>
<organism evidence="1 2">
    <name type="scientific">Flagellimonas hymeniacidonis</name>
    <dbReference type="NCBI Taxonomy" id="2603628"/>
    <lineage>
        <taxon>Bacteria</taxon>
        <taxon>Pseudomonadati</taxon>
        <taxon>Bacteroidota</taxon>
        <taxon>Flavobacteriia</taxon>
        <taxon>Flavobacteriales</taxon>
        <taxon>Flavobacteriaceae</taxon>
        <taxon>Flagellimonas</taxon>
    </lineage>
</organism>
<dbReference type="Proteomes" id="UP000321456">
    <property type="component" value="Unassembled WGS sequence"/>
</dbReference>
<keyword evidence="2" id="KW-1185">Reference proteome</keyword>
<proteinExistence type="predicted"/>
<dbReference type="AlphaFoldDB" id="A0A5C8V4D9"/>
<sequence length="394" mass="44719">MPKFIKKKCFCYWRGLLCYSLIIFHMGCVDPVEPIFENEEGLIYVDAFLSTTLGSSFVTVSESVLDFDRLRFNFLNDAEVKYRNVETNLEVSLISQENTYVPPSDFAAEEGSVWELSIFLPDGTEYRSSPERISEPVAIADIRATYNPELIFRDSKDEFLPGHFISIDLEDPADKDNYYFWRFTSFESLMICKSCTNGILRNGECQENAVFGLDYTADYLCEQDCWQKRYNENIKIFSDEFTNGLQITALPVADVLLYSKENIVVELQQFSLSPEAYEYYKVLKDIVDNNGGLNAPPPAALVGNMFNAQDDNEFVLGRFTAAATTTISIFIDREDIEEPPIEVTRPLELESCFILCDPAQCTGEAPPCSVPIVTSTSCSETRFMTAIEPDAWEE</sequence>
<evidence type="ECO:0000313" key="1">
    <source>
        <dbReference type="EMBL" id="TXN35939.1"/>
    </source>
</evidence>
<comment type="caution">
    <text evidence="1">The sequence shown here is derived from an EMBL/GenBank/DDBJ whole genome shotgun (WGS) entry which is preliminary data.</text>
</comment>
<dbReference type="Pfam" id="PF14054">
    <property type="entry name" value="DUF4249"/>
    <property type="match status" value="1"/>
</dbReference>
<name>A0A5C8V4D9_9FLAO</name>
<evidence type="ECO:0000313" key="2">
    <source>
        <dbReference type="Proteomes" id="UP000321456"/>
    </source>
</evidence>